<dbReference type="KEGG" id="cama:F384_16555"/>
<dbReference type="InterPro" id="IPR011060">
    <property type="entry name" value="RibuloseP-bd_barrel"/>
</dbReference>
<dbReference type="Proteomes" id="UP000034085">
    <property type="component" value="Chromosome"/>
</dbReference>
<proteinExistence type="predicted"/>
<reference evidence="3 4" key="1">
    <citation type="journal article" date="2013" name="Appl. Microbiol. Biotechnol.">
        <title>Glycerol assimilation and production of 1,3-propanediol by Citrobacter amalonaticus Y19.</title>
        <authorList>
            <person name="Ainala S.K."/>
            <person name="Ashok S."/>
            <person name="Ko Y."/>
            <person name="Park S."/>
        </authorList>
    </citation>
    <scope>NUCLEOTIDE SEQUENCE [LARGE SCALE GENOMIC DNA]</scope>
    <source>
        <strain evidence="3 4">Y19</strain>
    </source>
</reference>
<gene>
    <name evidence="3" type="ORF">F384_16555</name>
</gene>
<dbReference type="GO" id="GO:0046872">
    <property type="term" value="F:metal ion binding"/>
    <property type="evidence" value="ECO:0007669"/>
    <property type="project" value="UniProtKB-KW"/>
</dbReference>
<dbReference type="EC" id="5.1.3.-" evidence="3"/>
<evidence type="ECO:0000313" key="4">
    <source>
        <dbReference type="Proteomes" id="UP000034085"/>
    </source>
</evidence>
<dbReference type="HOGENOM" id="CLU_054856_3_0_6"/>
<dbReference type="SUPFAM" id="SSF51366">
    <property type="entry name" value="Ribulose-phoshate binding barrel"/>
    <property type="match status" value="1"/>
</dbReference>
<name>A0A0F6RG74_CITAM</name>
<dbReference type="PANTHER" id="PTHR11749">
    <property type="entry name" value="RIBULOSE-5-PHOSPHATE-3-EPIMERASE"/>
    <property type="match status" value="1"/>
</dbReference>
<dbReference type="OrthoDB" id="5676666at2"/>
<dbReference type="GO" id="GO:0016857">
    <property type="term" value="F:racemase and epimerase activity, acting on carbohydrates and derivatives"/>
    <property type="evidence" value="ECO:0007669"/>
    <property type="project" value="InterPro"/>
</dbReference>
<sequence>MNRPFSGLNRAECISLMKRYPLSIGILAGQWLKLGEYQQTLRALEQPVLHLDLMDGHFCPQFTVGPWAIAQLPQQMIKDVHLMVDNPWPVVQASVKAGAHCVTLQVENTPHLHHMLHWLGEQTADVSGGTMPVLRGISLCPATPLEHILPVIEDVEIIQILAVNPGYGSKLSRQALLRRIAQVVALLNASGKRDSILLAVDGSLTLEELPEIIASGVDRVVSGSALFRNDALAENTTRWLTTIHSAKGC</sequence>
<dbReference type="EMBL" id="CP011132">
    <property type="protein sequence ID" value="AKE60055.1"/>
    <property type="molecule type" value="Genomic_DNA"/>
</dbReference>
<dbReference type="Gene3D" id="3.20.20.70">
    <property type="entry name" value="Aldolase class I"/>
    <property type="match status" value="1"/>
</dbReference>
<keyword evidence="1" id="KW-0479">Metal-binding</keyword>
<dbReference type="InterPro" id="IPR013785">
    <property type="entry name" value="Aldolase_TIM"/>
</dbReference>
<dbReference type="PATRIC" id="fig|1261127.3.peg.3457"/>
<keyword evidence="2 3" id="KW-0413">Isomerase</keyword>
<dbReference type="CDD" id="cd00429">
    <property type="entry name" value="RPE"/>
    <property type="match status" value="1"/>
</dbReference>
<evidence type="ECO:0000313" key="3">
    <source>
        <dbReference type="EMBL" id="AKE60055.1"/>
    </source>
</evidence>
<evidence type="ECO:0000256" key="1">
    <source>
        <dbReference type="ARBA" id="ARBA00022723"/>
    </source>
</evidence>
<protein>
    <submittedName>
        <fullName evidence="3">Epimerase</fullName>
        <ecNumber evidence="3">5.1.3.-</ecNumber>
    </submittedName>
</protein>
<accession>A0A0F6RG74</accession>
<dbReference type="GO" id="GO:0005975">
    <property type="term" value="P:carbohydrate metabolic process"/>
    <property type="evidence" value="ECO:0007669"/>
    <property type="project" value="InterPro"/>
</dbReference>
<dbReference type="Pfam" id="PF00834">
    <property type="entry name" value="Ribul_P_3_epim"/>
    <property type="match status" value="1"/>
</dbReference>
<organism evidence="3 4">
    <name type="scientific">Citrobacter amalonaticus Y19</name>
    <dbReference type="NCBI Taxonomy" id="1261127"/>
    <lineage>
        <taxon>Bacteria</taxon>
        <taxon>Pseudomonadati</taxon>
        <taxon>Pseudomonadota</taxon>
        <taxon>Gammaproteobacteria</taxon>
        <taxon>Enterobacterales</taxon>
        <taxon>Enterobacteriaceae</taxon>
        <taxon>Citrobacter</taxon>
    </lineage>
</organism>
<dbReference type="AlphaFoldDB" id="A0A0F6RG74"/>
<dbReference type="InterPro" id="IPR000056">
    <property type="entry name" value="Ribul_P_3_epim-like"/>
</dbReference>
<evidence type="ECO:0000256" key="2">
    <source>
        <dbReference type="ARBA" id="ARBA00023235"/>
    </source>
</evidence>
<dbReference type="RefSeq" id="WP_046487282.1">
    <property type="nucleotide sequence ID" value="NZ_CP011132.1"/>
</dbReference>